<organism evidence="1 2">
    <name type="scientific">Trametes sanguinea</name>
    <dbReference type="NCBI Taxonomy" id="158606"/>
    <lineage>
        <taxon>Eukaryota</taxon>
        <taxon>Fungi</taxon>
        <taxon>Dikarya</taxon>
        <taxon>Basidiomycota</taxon>
        <taxon>Agaricomycotina</taxon>
        <taxon>Agaricomycetes</taxon>
        <taxon>Polyporales</taxon>
        <taxon>Polyporaceae</taxon>
        <taxon>Trametes</taxon>
    </lineage>
</organism>
<gene>
    <name evidence="1" type="ORF">NUW54_g13369</name>
</gene>
<keyword evidence="2" id="KW-1185">Reference proteome</keyword>
<proteinExistence type="predicted"/>
<sequence length="97" mass="10569">MTQSSSWLRAKPSVLSKKPQVQTPSSTQQTDKSYKSSSGTATEKVNLKQVHSQSKKRKGPVVESSDDSGDEPLIPVLKKKKKLPPPTKSPVPSPSER</sequence>
<dbReference type="Proteomes" id="UP001144978">
    <property type="component" value="Unassembled WGS sequence"/>
</dbReference>
<evidence type="ECO:0000313" key="1">
    <source>
        <dbReference type="EMBL" id="KAJ2967911.1"/>
    </source>
</evidence>
<evidence type="ECO:0000313" key="2">
    <source>
        <dbReference type="Proteomes" id="UP001144978"/>
    </source>
</evidence>
<comment type="caution">
    <text evidence="1">The sequence shown here is derived from an EMBL/GenBank/DDBJ whole genome shotgun (WGS) entry which is preliminary data.</text>
</comment>
<protein>
    <submittedName>
        <fullName evidence="1">Uncharacterized protein</fullName>
    </submittedName>
</protein>
<name>A0ACC1MNJ5_9APHY</name>
<accession>A0ACC1MNJ5</accession>
<reference evidence="1" key="1">
    <citation type="submission" date="2022-08" db="EMBL/GenBank/DDBJ databases">
        <title>Genome Sequence of Pycnoporus sanguineus.</title>
        <authorList>
            <person name="Buettner E."/>
        </authorList>
    </citation>
    <scope>NUCLEOTIDE SEQUENCE</scope>
    <source>
        <strain evidence="1">CG-C14</strain>
    </source>
</reference>
<dbReference type="EMBL" id="JANSHE010006178">
    <property type="protein sequence ID" value="KAJ2967911.1"/>
    <property type="molecule type" value="Genomic_DNA"/>
</dbReference>